<name>A0A2G5TRI8_9PELO</name>
<dbReference type="Pfam" id="PF10325">
    <property type="entry name" value="7TM_GPCR_Srz"/>
    <property type="match status" value="1"/>
</dbReference>
<evidence type="ECO:0000256" key="1">
    <source>
        <dbReference type="SAM" id="Phobius"/>
    </source>
</evidence>
<gene>
    <name evidence="2" type="primary">Cnig_chr_V.g21336</name>
    <name evidence="2" type="ORF">B9Z55_021336</name>
</gene>
<feature type="transmembrane region" description="Helical" evidence="1">
    <location>
        <begin position="65"/>
        <end position="86"/>
    </location>
</feature>
<keyword evidence="1" id="KW-1133">Transmembrane helix</keyword>
<dbReference type="EMBL" id="PDUG01000005">
    <property type="protein sequence ID" value="PIC29919.1"/>
    <property type="molecule type" value="Genomic_DNA"/>
</dbReference>
<feature type="transmembrane region" description="Helical" evidence="1">
    <location>
        <begin position="137"/>
        <end position="153"/>
    </location>
</feature>
<evidence type="ECO:0000313" key="2">
    <source>
        <dbReference type="EMBL" id="PIC29919.1"/>
    </source>
</evidence>
<dbReference type="AlphaFoldDB" id="A0A2G5TRI8"/>
<feature type="transmembrane region" description="Helical" evidence="1">
    <location>
        <begin position="35"/>
        <end position="59"/>
    </location>
</feature>
<dbReference type="PANTHER" id="PTHR31720">
    <property type="entry name" value="SERPENTINE RECEPTOR, CLASS Z-RELATED"/>
    <property type="match status" value="1"/>
</dbReference>
<evidence type="ECO:0000313" key="3">
    <source>
        <dbReference type="Proteomes" id="UP000230233"/>
    </source>
</evidence>
<dbReference type="InterPro" id="IPR018817">
    <property type="entry name" value="7TM_GPCR_serpentine_rcpt_Srz"/>
</dbReference>
<keyword evidence="3" id="KW-1185">Reference proteome</keyword>
<dbReference type="PANTHER" id="PTHR31720:SF3">
    <property type="entry name" value="SERPENTINE RECEPTOR, CLASS Z-RELATED"/>
    <property type="match status" value="1"/>
</dbReference>
<organism evidence="2 3">
    <name type="scientific">Caenorhabditis nigoni</name>
    <dbReference type="NCBI Taxonomy" id="1611254"/>
    <lineage>
        <taxon>Eukaryota</taxon>
        <taxon>Metazoa</taxon>
        <taxon>Ecdysozoa</taxon>
        <taxon>Nematoda</taxon>
        <taxon>Chromadorea</taxon>
        <taxon>Rhabditida</taxon>
        <taxon>Rhabditina</taxon>
        <taxon>Rhabditomorpha</taxon>
        <taxon>Rhabditoidea</taxon>
        <taxon>Rhabditidae</taxon>
        <taxon>Peloderinae</taxon>
        <taxon>Caenorhabditis</taxon>
    </lineage>
</organism>
<sequence length="161" mass="18895">MNVSFFASALLYIPIMISVHKMSHLRSVQESKPQIYIFWQTMTALIAKIIHTSLFIYILSGNLQFMILFTRAWDVFCVPVIIQISYLTCNRQNVVTLFASFKGRKLIRELITPEVTSTTLVYPMIDHFYGMMKKTYATNYFMYVMAIYIAVKFKEHMLVIF</sequence>
<keyword evidence="1" id="KW-0812">Transmembrane</keyword>
<reference evidence="3" key="1">
    <citation type="submission" date="2017-10" db="EMBL/GenBank/DDBJ databases">
        <title>Rapid genome shrinkage in a self-fertile nematode reveals novel sperm competition proteins.</title>
        <authorList>
            <person name="Yin D."/>
            <person name="Schwarz E.M."/>
            <person name="Thomas C.G."/>
            <person name="Felde R.L."/>
            <person name="Korf I.F."/>
            <person name="Cutter A.D."/>
            <person name="Schartner C.M."/>
            <person name="Ralston E.J."/>
            <person name="Meyer B.J."/>
            <person name="Haag E.S."/>
        </authorList>
    </citation>
    <scope>NUCLEOTIDE SEQUENCE [LARGE SCALE GENOMIC DNA]</scope>
    <source>
        <strain evidence="3">JU1422</strain>
    </source>
</reference>
<keyword evidence="1" id="KW-0472">Membrane</keyword>
<evidence type="ECO:0008006" key="4">
    <source>
        <dbReference type="Google" id="ProtNLM"/>
    </source>
</evidence>
<dbReference type="Proteomes" id="UP000230233">
    <property type="component" value="Chromosome V"/>
</dbReference>
<feature type="transmembrane region" description="Helical" evidence="1">
    <location>
        <begin position="6"/>
        <end position="23"/>
    </location>
</feature>
<comment type="caution">
    <text evidence="2">The sequence shown here is derived from an EMBL/GenBank/DDBJ whole genome shotgun (WGS) entry which is preliminary data.</text>
</comment>
<protein>
    <recommendedName>
        <fullName evidence="4">Serpentine receptor class gamma</fullName>
    </recommendedName>
</protein>
<proteinExistence type="predicted"/>
<accession>A0A2G5TRI8</accession>